<feature type="transmembrane region" description="Helical" evidence="1">
    <location>
        <begin position="17"/>
        <end position="36"/>
    </location>
</feature>
<evidence type="ECO:0000256" key="1">
    <source>
        <dbReference type="SAM" id="Phobius"/>
    </source>
</evidence>
<comment type="caution">
    <text evidence="2">The sequence shown here is derived from an EMBL/GenBank/DDBJ whole genome shotgun (WGS) entry which is preliminary data.</text>
</comment>
<dbReference type="AlphaFoldDB" id="A0A2R6BDK6"/>
<keyword evidence="1" id="KW-0812">Transmembrane</keyword>
<protein>
    <submittedName>
        <fullName evidence="2">Uncharacterized protein</fullName>
    </submittedName>
</protein>
<accession>A0A2R6BDK6</accession>
<keyword evidence="1" id="KW-1133">Transmembrane helix</keyword>
<proteinExistence type="predicted"/>
<gene>
    <name evidence="2" type="ORF">B9Q06_00690</name>
</gene>
<evidence type="ECO:0000313" key="3">
    <source>
        <dbReference type="Proteomes" id="UP000241284"/>
    </source>
</evidence>
<sequence>MSGGYTVSIQKTHSAQALILGALIVAAAIYSIYAITLNYTQTTTQPIQAELYTEALNQALAGASRTQNITYAVQLFNQYIYQTTQQNTTLKLNIQVWGQPNFQYYGYSQNLCVECSATAMAALGPYYVNTSLTLVGENKAQGEYTLILRYTVDGQSLPIYGAAAYTSTQSSITWSGDQILIVTHTATTFKITVTTPWGLTLQCLL</sequence>
<dbReference type="EMBL" id="NEXH01000001">
    <property type="protein sequence ID" value="PSN96696.1"/>
    <property type="molecule type" value="Genomic_DNA"/>
</dbReference>
<keyword evidence="1" id="KW-0472">Membrane</keyword>
<evidence type="ECO:0000313" key="2">
    <source>
        <dbReference type="EMBL" id="PSN96696.1"/>
    </source>
</evidence>
<dbReference type="Proteomes" id="UP000241284">
    <property type="component" value="Unassembled WGS sequence"/>
</dbReference>
<organism evidence="2 3">
    <name type="scientific">Candidatus Marsarchaeota G2 archaeon ECH_B_2</name>
    <dbReference type="NCBI Taxonomy" id="1978160"/>
    <lineage>
        <taxon>Archaea</taxon>
        <taxon>Candidatus Marsarchaeota</taxon>
        <taxon>Candidatus Marsarchaeota group 2</taxon>
    </lineage>
</organism>
<name>A0A2R6BDK6_9ARCH</name>
<reference evidence="2 3" key="1">
    <citation type="submission" date="2017-04" db="EMBL/GenBank/DDBJ databases">
        <title>Novel microbial lineages endemic to geothermal iron-oxide mats fill important gaps in the evolutionary history of Archaea.</title>
        <authorList>
            <person name="Jay Z.J."/>
            <person name="Beam J.P."/>
            <person name="Dlakic M."/>
            <person name="Rusch D.B."/>
            <person name="Kozubal M.A."/>
            <person name="Inskeep W.P."/>
        </authorList>
    </citation>
    <scope>NUCLEOTIDE SEQUENCE [LARGE SCALE GENOMIC DNA]</scope>
    <source>
        <strain evidence="2">ECH_B_2</strain>
    </source>
</reference>